<feature type="transmembrane region" description="Helical" evidence="12">
    <location>
        <begin position="53"/>
        <end position="76"/>
    </location>
</feature>
<dbReference type="Proteomes" id="UP000092666">
    <property type="component" value="Unassembled WGS sequence"/>
</dbReference>
<dbReference type="FunFam" id="3.40.50.1700:FF:000003">
    <property type="entry name" value="Probable beta-glucosidase"/>
    <property type="match status" value="1"/>
</dbReference>
<dbReference type="EC" id="3.2.1.21" evidence="4"/>
<feature type="region of interest" description="Disordered" evidence="11">
    <location>
        <begin position="755"/>
        <end position="807"/>
    </location>
</feature>
<dbReference type="InterPro" id="IPR002772">
    <property type="entry name" value="Glyco_hydro_3_C"/>
</dbReference>
<dbReference type="Gene3D" id="3.20.20.300">
    <property type="entry name" value="Glycoside hydrolase, family 3, N-terminal domain"/>
    <property type="match status" value="1"/>
</dbReference>
<name>A0A1B9GHB7_9TREE</name>
<evidence type="ECO:0000256" key="4">
    <source>
        <dbReference type="ARBA" id="ARBA00012744"/>
    </source>
</evidence>
<keyword evidence="10" id="KW-0624">Polysaccharide degradation</keyword>
<keyword evidence="15" id="KW-1185">Reference proteome</keyword>
<dbReference type="EMBL" id="KV700150">
    <property type="protein sequence ID" value="OCF30408.1"/>
    <property type="molecule type" value="Genomic_DNA"/>
</dbReference>
<feature type="compositionally biased region" description="Polar residues" evidence="11">
    <location>
        <begin position="832"/>
        <end position="852"/>
    </location>
</feature>
<reference evidence="15" key="2">
    <citation type="submission" date="2013-12" db="EMBL/GenBank/DDBJ databases">
        <title>Evolution of pathogenesis and genome organization in the Tremellales.</title>
        <authorList>
            <person name="Cuomo C."/>
            <person name="Litvintseva A."/>
            <person name="Heitman J."/>
            <person name="Chen Y."/>
            <person name="Sun S."/>
            <person name="Springer D."/>
            <person name="Dromer F."/>
            <person name="Young S."/>
            <person name="Zeng Q."/>
            <person name="Chapman S."/>
            <person name="Gujja S."/>
            <person name="Saif S."/>
            <person name="Birren B."/>
        </authorList>
    </citation>
    <scope>NUCLEOTIDE SEQUENCE [LARGE SCALE GENOMIC DNA]</scope>
    <source>
        <strain evidence="15">BCC8398</strain>
    </source>
</reference>
<evidence type="ECO:0000256" key="11">
    <source>
        <dbReference type="SAM" id="MobiDB-lite"/>
    </source>
</evidence>
<dbReference type="FunFam" id="3.20.20.300:FF:000002">
    <property type="entry name" value="Probable beta-glucosidase"/>
    <property type="match status" value="1"/>
</dbReference>
<sequence length="973" mass="106055">MPSRRSKNEYLPLPSVPPTHSDRPTEQEGPIDRSTTPLSTPLLRQVSDPLSTIFKTSLIMVILTLALVWLGFALPFSSCGQSGNQMIDAPGQNHIFASSSTSTVNSTSSSNYSLTSAVLRPSPNPSTVYLSNQVPSPPSPLNASYHNYSPRWHKAHIKAAAYLSNWTIEEKVALTTGLGWEQGRCLGNIGEIPTRNFSGLCAMDSPLGIRLTDFNSAFPAGINVASTFDKDLMYARGYAMGQEFKGKGAHIHLGPMTNMYRVPAGGRAWEGFGGDPYLAGWATEMTVRGVQDAGVQACVKHFIGNEQERNRTTSTSQLDDRTFREIYSHPFLRAIQADVASVMCSYNLLNGSWACQNSEILNGVLKTDFGFQGYVMSDWNAQHSGVLSANSGMDMTMPGDIEQKSLTSYWGRNLTEAVKNGSVTENRLDDMTQRIMAAYFLLGQNEEYPPVSFDSARPRAEANNSHVDVRDDHWKLIQHIGASSTVLLKNVNQTLPLNKPRSISLIGSDLAPAIRGPNGIVDRGGVDGTLAIGWGSGTANFPYLVDPLQAISVQARHDGTTLEWWLNDFDTGSAAYWATGTEVAIVGINADSGEAYITYDGNEGDRNNLTAWHNGDELVKAVAGANNNTIVVVHSVGPITMEEWIDHPNVTAVLWAGLPGQESGNALVDVLYGAYNPSGRLPYTIAKSRDDYSADIEYVNSSSPEHPEVVYAEGLDIDYRWFLSKNITPRYEFGYGLSYTTFELSNLHIWEDEEDQAQGGDEGDWNDSMKGDPQDGGWSKRQSEANDTASLAAPSESATQSSSTVSDTDIASATLNATTTTSSGSITYTNSAASPSSTPDVNTTSTLSNGSTRGPLPAKLGSFTTKWLHEPRWTVSVDVTNTGPLNGCEIPQLYLSFPPDAGEPPKVLRDFARINLWPEETQTVTFELSRYDVSIWDVVKQKWAIPKGEFGVEVGRSSMDENSVRTQWCFRGC</sequence>
<dbReference type="Pfam" id="PF00933">
    <property type="entry name" value="Glyco_hydro_3"/>
    <property type="match status" value="1"/>
</dbReference>
<evidence type="ECO:0000256" key="7">
    <source>
        <dbReference type="ARBA" id="ARBA00023180"/>
    </source>
</evidence>
<dbReference type="InterPro" id="IPR036881">
    <property type="entry name" value="Glyco_hydro_3_C_sf"/>
</dbReference>
<keyword evidence="12" id="KW-0812">Transmembrane</keyword>
<comment type="pathway">
    <text evidence="2">Glycan metabolism; cellulose degradation.</text>
</comment>
<feature type="compositionally biased region" description="Low complexity" evidence="11">
    <location>
        <begin position="821"/>
        <end position="831"/>
    </location>
</feature>
<evidence type="ECO:0000256" key="6">
    <source>
        <dbReference type="ARBA" id="ARBA00023001"/>
    </source>
</evidence>
<dbReference type="InterPro" id="IPR017853">
    <property type="entry name" value="GH"/>
</dbReference>
<keyword evidence="8" id="KW-0119">Carbohydrate metabolism</keyword>
<evidence type="ECO:0000313" key="14">
    <source>
        <dbReference type="EMBL" id="OCF30408.1"/>
    </source>
</evidence>
<dbReference type="OrthoDB" id="416222at2759"/>
<evidence type="ECO:0000256" key="3">
    <source>
        <dbReference type="ARBA" id="ARBA00005336"/>
    </source>
</evidence>
<feature type="compositionally biased region" description="Acidic residues" evidence="11">
    <location>
        <begin position="755"/>
        <end position="765"/>
    </location>
</feature>
<dbReference type="InterPro" id="IPR026891">
    <property type="entry name" value="Fn3-like"/>
</dbReference>
<evidence type="ECO:0000256" key="8">
    <source>
        <dbReference type="ARBA" id="ARBA00023277"/>
    </source>
</evidence>
<keyword evidence="7" id="KW-0325">Glycoprotein</keyword>
<dbReference type="GO" id="GO:0008422">
    <property type="term" value="F:beta-glucosidase activity"/>
    <property type="evidence" value="ECO:0007669"/>
    <property type="project" value="UniProtKB-EC"/>
</dbReference>
<dbReference type="PANTHER" id="PTHR42715">
    <property type="entry name" value="BETA-GLUCOSIDASE"/>
    <property type="match status" value="1"/>
</dbReference>
<protein>
    <recommendedName>
        <fullName evidence="4">beta-glucosidase</fullName>
        <ecNumber evidence="4">3.2.1.21</ecNumber>
    </recommendedName>
</protein>
<dbReference type="InterPro" id="IPR001764">
    <property type="entry name" value="Glyco_hydro_3_N"/>
</dbReference>
<evidence type="ECO:0000313" key="15">
    <source>
        <dbReference type="Proteomes" id="UP000092666"/>
    </source>
</evidence>
<evidence type="ECO:0000256" key="10">
    <source>
        <dbReference type="ARBA" id="ARBA00023326"/>
    </source>
</evidence>
<dbReference type="AlphaFoldDB" id="A0A1B9GHB7"/>
<evidence type="ECO:0000256" key="2">
    <source>
        <dbReference type="ARBA" id="ARBA00004987"/>
    </source>
</evidence>
<keyword evidence="6" id="KW-0136">Cellulose degradation</keyword>
<organism evidence="14 15">
    <name type="scientific">Kwoniella heveanensis BCC8398</name>
    <dbReference type="NCBI Taxonomy" id="1296120"/>
    <lineage>
        <taxon>Eukaryota</taxon>
        <taxon>Fungi</taxon>
        <taxon>Dikarya</taxon>
        <taxon>Basidiomycota</taxon>
        <taxon>Agaricomycotina</taxon>
        <taxon>Tremellomycetes</taxon>
        <taxon>Tremellales</taxon>
        <taxon>Cryptococcaceae</taxon>
        <taxon>Kwoniella</taxon>
    </lineage>
</organism>
<dbReference type="InterPro" id="IPR036962">
    <property type="entry name" value="Glyco_hydro_3_N_sf"/>
</dbReference>
<dbReference type="InterPro" id="IPR050288">
    <property type="entry name" value="Cellulose_deg_GH3"/>
</dbReference>
<evidence type="ECO:0000259" key="13">
    <source>
        <dbReference type="SMART" id="SM01217"/>
    </source>
</evidence>
<dbReference type="Pfam" id="PF14310">
    <property type="entry name" value="Fn3-like"/>
    <property type="match status" value="1"/>
</dbReference>
<evidence type="ECO:0000256" key="12">
    <source>
        <dbReference type="SAM" id="Phobius"/>
    </source>
</evidence>
<evidence type="ECO:0000256" key="1">
    <source>
        <dbReference type="ARBA" id="ARBA00000448"/>
    </source>
</evidence>
<dbReference type="PANTHER" id="PTHR42715:SF2">
    <property type="entry name" value="BETA-GLUCOSIDASE F-RELATED"/>
    <property type="match status" value="1"/>
</dbReference>
<dbReference type="GO" id="GO:0030245">
    <property type="term" value="P:cellulose catabolic process"/>
    <property type="evidence" value="ECO:0007669"/>
    <property type="project" value="UniProtKB-KW"/>
</dbReference>
<evidence type="ECO:0000256" key="9">
    <source>
        <dbReference type="ARBA" id="ARBA00023295"/>
    </source>
</evidence>
<feature type="compositionally biased region" description="Low complexity" evidence="11">
    <location>
        <begin position="792"/>
        <end position="807"/>
    </location>
</feature>
<evidence type="ECO:0000256" key="5">
    <source>
        <dbReference type="ARBA" id="ARBA00022801"/>
    </source>
</evidence>
<reference evidence="14 15" key="1">
    <citation type="submission" date="2013-07" db="EMBL/GenBank/DDBJ databases">
        <title>The Genome Sequence of Cryptococcus heveanensis BCC8398.</title>
        <authorList>
            <consortium name="The Broad Institute Genome Sequencing Platform"/>
            <person name="Cuomo C."/>
            <person name="Litvintseva A."/>
            <person name="Chen Y."/>
            <person name="Heitman J."/>
            <person name="Sun S."/>
            <person name="Springer D."/>
            <person name="Dromer F."/>
            <person name="Young S.K."/>
            <person name="Zeng Q."/>
            <person name="Gargeya S."/>
            <person name="Fitzgerald M."/>
            <person name="Abouelleil A."/>
            <person name="Alvarado L."/>
            <person name="Berlin A.M."/>
            <person name="Chapman S.B."/>
            <person name="Dewar J."/>
            <person name="Goldberg J."/>
            <person name="Griggs A."/>
            <person name="Gujja S."/>
            <person name="Hansen M."/>
            <person name="Howarth C."/>
            <person name="Imamovic A."/>
            <person name="Larimer J."/>
            <person name="McCowan C."/>
            <person name="Murphy C."/>
            <person name="Pearson M."/>
            <person name="Priest M."/>
            <person name="Roberts A."/>
            <person name="Saif S."/>
            <person name="Shea T."/>
            <person name="Sykes S."/>
            <person name="Wortman J."/>
            <person name="Nusbaum C."/>
            <person name="Birren B."/>
        </authorList>
    </citation>
    <scope>NUCLEOTIDE SEQUENCE [LARGE SCALE GENOMIC DNA]</scope>
    <source>
        <strain evidence="14 15">BCC8398</strain>
    </source>
</reference>
<dbReference type="SMART" id="SM01217">
    <property type="entry name" value="Fn3_like"/>
    <property type="match status" value="1"/>
</dbReference>
<comment type="similarity">
    <text evidence="3">Belongs to the glycosyl hydrolase 3 family.</text>
</comment>
<dbReference type="SUPFAM" id="SSF51445">
    <property type="entry name" value="(Trans)glycosidases"/>
    <property type="match status" value="1"/>
</dbReference>
<keyword evidence="5" id="KW-0378">Hydrolase</keyword>
<dbReference type="Gene3D" id="3.40.50.1700">
    <property type="entry name" value="Glycoside hydrolase family 3 C-terminal domain"/>
    <property type="match status" value="1"/>
</dbReference>
<feature type="domain" description="Fibronectin type III-like" evidence="13">
    <location>
        <begin position="889"/>
        <end position="958"/>
    </location>
</feature>
<comment type="catalytic activity">
    <reaction evidence="1">
        <text>Hydrolysis of terminal, non-reducing beta-D-glucosyl residues with release of beta-D-glucose.</text>
        <dbReference type="EC" id="3.2.1.21"/>
    </reaction>
</comment>
<proteinExistence type="inferred from homology"/>
<gene>
    <name evidence="14" type="ORF">I316_07936</name>
</gene>
<feature type="region of interest" description="Disordered" evidence="11">
    <location>
        <begin position="1"/>
        <end position="41"/>
    </location>
</feature>
<keyword evidence="12" id="KW-1133">Transmembrane helix</keyword>
<dbReference type="PRINTS" id="PR00133">
    <property type="entry name" value="GLHYDRLASE3"/>
</dbReference>
<keyword evidence="12" id="KW-0472">Membrane</keyword>
<dbReference type="InterPro" id="IPR013783">
    <property type="entry name" value="Ig-like_fold"/>
</dbReference>
<feature type="region of interest" description="Disordered" evidence="11">
    <location>
        <begin position="821"/>
        <end position="856"/>
    </location>
</feature>
<dbReference type="STRING" id="1296120.A0A1B9GHB7"/>
<dbReference type="Gene3D" id="2.60.40.10">
    <property type="entry name" value="Immunoglobulins"/>
    <property type="match status" value="1"/>
</dbReference>
<dbReference type="SUPFAM" id="SSF52279">
    <property type="entry name" value="Beta-D-glucan exohydrolase, C-terminal domain"/>
    <property type="match status" value="1"/>
</dbReference>
<dbReference type="Pfam" id="PF01915">
    <property type="entry name" value="Glyco_hydro_3_C"/>
    <property type="match status" value="1"/>
</dbReference>
<keyword evidence="9" id="KW-0326">Glycosidase</keyword>
<accession>A0A1B9GHB7</accession>